<keyword evidence="5" id="KW-0325">Glycoprotein</keyword>
<dbReference type="GO" id="GO:0005576">
    <property type="term" value="C:extracellular region"/>
    <property type="evidence" value="ECO:0007669"/>
    <property type="project" value="InterPro"/>
</dbReference>
<evidence type="ECO:0000256" key="5">
    <source>
        <dbReference type="ARBA" id="ARBA00023180"/>
    </source>
</evidence>
<keyword evidence="1" id="KW-0147">Chitin-binding</keyword>
<dbReference type="PANTHER" id="PTHR23301">
    <property type="entry name" value="CHITIN BINDING PERITROPHIN-A"/>
    <property type="match status" value="1"/>
</dbReference>
<dbReference type="SMR" id="A0A0M4ELS8"/>
<dbReference type="OrthoDB" id="6020543at2759"/>
<dbReference type="Gene3D" id="2.170.140.10">
    <property type="entry name" value="Chitin binding domain"/>
    <property type="match status" value="3"/>
</dbReference>
<dbReference type="InterPro" id="IPR051940">
    <property type="entry name" value="Chitin_bind-dev_reg"/>
</dbReference>
<sequence length="274" mass="31475">MAASSALELTLSVEKTQLRNHQPLFEGTIKLCDNVANKVFLPYVGDCTKYYLCWYGTAIERKCERNYQFDSKLQRCVRPGKGNCLPECEFTKFSSFAYDRTCTKYVLCYYGIPVLRECHEDLQFNAATERCDYPQFLDCVDNECSVFNNANDLRLIPSKTSCSKYFLCDRAQPKNMTCSEGLHFGKECSCCQTPEEAECKLPALKRHIEAYSNSPLRRADIICPSDGVHFYAHKTRKDAYYFCADGHGITLDCTPGLKYDPRAQECRNPKYMQF</sequence>
<keyword evidence="2" id="KW-0732">Signal</keyword>
<evidence type="ECO:0000256" key="4">
    <source>
        <dbReference type="ARBA" id="ARBA00023157"/>
    </source>
</evidence>
<feature type="domain" description="Chitin-binding type-2" evidence="6">
    <location>
        <begin position="141"/>
        <end position="201"/>
    </location>
</feature>
<name>A0A0M4ELS8_DROBS</name>
<evidence type="ECO:0000259" key="6">
    <source>
        <dbReference type="PROSITE" id="PS50940"/>
    </source>
</evidence>
<accession>A0A0M4ELS8</accession>
<gene>
    <name evidence="7" type="ORF">Dbus_chr3Lg1626</name>
</gene>
<evidence type="ECO:0000256" key="2">
    <source>
        <dbReference type="ARBA" id="ARBA00022729"/>
    </source>
</evidence>
<evidence type="ECO:0000313" key="7">
    <source>
        <dbReference type="EMBL" id="ALC44460.1"/>
    </source>
</evidence>
<feature type="non-terminal residue" evidence="7">
    <location>
        <position position="274"/>
    </location>
</feature>
<dbReference type="Pfam" id="PF01607">
    <property type="entry name" value="CBM_14"/>
    <property type="match status" value="4"/>
</dbReference>
<feature type="domain" description="Chitin-binding type-2" evidence="6">
    <location>
        <begin position="220"/>
        <end position="274"/>
    </location>
</feature>
<keyword evidence="3" id="KW-0677">Repeat</keyword>
<keyword evidence="4" id="KW-1015">Disulfide bond</keyword>
<feature type="domain" description="Chitin-binding type-2" evidence="6">
    <location>
        <begin position="88"/>
        <end position="139"/>
    </location>
</feature>
<protein>
    <submittedName>
        <fullName evidence="7">CG10140</fullName>
    </submittedName>
</protein>
<dbReference type="OMA" id="RTCTRYV"/>
<dbReference type="STRING" id="30019.A0A0M4ELS8"/>
<keyword evidence="8" id="KW-1185">Reference proteome</keyword>
<dbReference type="EMBL" id="CP012525">
    <property type="protein sequence ID" value="ALC44460.1"/>
    <property type="molecule type" value="Genomic_DNA"/>
</dbReference>
<reference evidence="7 8" key="1">
    <citation type="submission" date="2015-08" db="EMBL/GenBank/DDBJ databases">
        <title>Ancestral chromatin configuration constrains chromatin evolution on differentiating sex chromosomes in Drosophila.</title>
        <authorList>
            <person name="Zhou Q."/>
            <person name="Bachtrog D."/>
        </authorList>
    </citation>
    <scope>NUCLEOTIDE SEQUENCE [LARGE SCALE GENOMIC DNA]</scope>
    <source>
        <tissue evidence="7">Whole larvae</tissue>
    </source>
</reference>
<dbReference type="Proteomes" id="UP000494163">
    <property type="component" value="Chromosome 3L"/>
</dbReference>
<dbReference type="InterPro" id="IPR036508">
    <property type="entry name" value="Chitin-bd_dom_sf"/>
</dbReference>
<feature type="domain" description="Chitin-binding type-2" evidence="6">
    <location>
        <begin position="29"/>
        <end position="86"/>
    </location>
</feature>
<organism evidence="7 8">
    <name type="scientific">Drosophila busckii</name>
    <name type="common">Fruit fly</name>
    <dbReference type="NCBI Taxonomy" id="30019"/>
    <lineage>
        <taxon>Eukaryota</taxon>
        <taxon>Metazoa</taxon>
        <taxon>Ecdysozoa</taxon>
        <taxon>Arthropoda</taxon>
        <taxon>Hexapoda</taxon>
        <taxon>Insecta</taxon>
        <taxon>Pterygota</taxon>
        <taxon>Neoptera</taxon>
        <taxon>Endopterygota</taxon>
        <taxon>Diptera</taxon>
        <taxon>Brachycera</taxon>
        <taxon>Muscomorpha</taxon>
        <taxon>Ephydroidea</taxon>
        <taxon>Drosophilidae</taxon>
        <taxon>Drosophila</taxon>
    </lineage>
</organism>
<dbReference type="InterPro" id="IPR002557">
    <property type="entry name" value="Chitin-bd_dom"/>
</dbReference>
<dbReference type="AlphaFoldDB" id="A0A0M4ELS8"/>
<evidence type="ECO:0000313" key="8">
    <source>
        <dbReference type="Proteomes" id="UP000494163"/>
    </source>
</evidence>
<evidence type="ECO:0000256" key="1">
    <source>
        <dbReference type="ARBA" id="ARBA00022669"/>
    </source>
</evidence>
<dbReference type="PROSITE" id="PS50940">
    <property type="entry name" value="CHIT_BIND_II"/>
    <property type="match status" value="4"/>
</dbReference>
<dbReference type="PANTHER" id="PTHR23301:SF0">
    <property type="entry name" value="CHITIN-BINDING TYPE-2 DOMAIN-CONTAINING PROTEIN-RELATED"/>
    <property type="match status" value="1"/>
</dbReference>
<dbReference type="GO" id="GO:0008061">
    <property type="term" value="F:chitin binding"/>
    <property type="evidence" value="ECO:0007669"/>
    <property type="project" value="UniProtKB-KW"/>
</dbReference>
<evidence type="ECO:0000256" key="3">
    <source>
        <dbReference type="ARBA" id="ARBA00022737"/>
    </source>
</evidence>
<proteinExistence type="predicted"/>
<dbReference type="SUPFAM" id="SSF57625">
    <property type="entry name" value="Invertebrate chitin-binding proteins"/>
    <property type="match status" value="4"/>
</dbReference>
<dbReference type="SMART" id="SM00494">
    <property type="entry name" value="ChtBD2"/>
    <property type="match status" value="4"/>
</dbReference>